<dbReference type="GO" id="GO:0004252">
    <property type="term" value="F:serine-type endopeptidase activity"/>
    <property type="evidence" value="ECO:0007669"/>
    <property type="project" value="InterPro"/>
</dbReference>
<dbReference type="GO" id="GO:0005524">
    <property type="term" value="F:ATP binding"/>
    <property type="evidence" value="ECO:0007669"/>
    <property type="project" value="InterPro"/>
</dbReference>
<dbReference type="AlphaFoldDB" id="A0A7G9W486"/>
<dbReference type="Pfam" id="PF05362">
    <property type="entry name" value="Lon_C"/>
    <property type="match status" value="1"/>
</dbReference>
<dbReference type="GO" id="GO:0004176">
    <property type="term" value="F:ATP-dependent peptidase activity"/>
    <property type="evidence" value="ECO:0007669"/>
    <property type="project" value="InterPro"/>
</dbReference>
<feature type="domain" description="PDZ" evidence="1">
    <location>
        <begin position="122"/>
        <end position="196"/>
    </location>
</feature>
<name>A0A7G9W486_ALKCA</name>
<dbReference type="GO" id="GO:0030163">
    <property type="term" value="P:protein catabolic process"/>
    <property type="evidence" value="ECO:0007669"/>
    <property type="project" value="InterPro"/>
</dbReference>
<proteinExistence type="predicted"/>
<dbReference type="InterPro" id="IPR008269">
    <property type="entry name" value="Lon_proteolytic"/>
</dbReference>
<gene>
    <name evidence="2" type="ORF">HYG86_01300</name>
</gene>
<dbReference type="InterPro" id="IPR027065">
    <property type="entry name" value="Lon_Prtase"/>
</dbReference>
<evidence type="ECO:0000259" key="1">
    <source>
        <dbReference type="SMART" id="SM00228"/>
    </source>
</evidence>
<dbReference type="KEGG" id="acae:HYG86_01300"/>
<evidence type="ECO:0000313" key="2">
    <source>
        <dbReference type="EMBL" id="QNO13498.1"/>
    </source>
</evidence>
<accession>A0A7G9W486</accession>
<dbReference type="InterPro" id="IPR020568">
    <property type="entry name" value="Ribosomal_Su5_D2-typ_SF"/>
</dbReference>
<dbReference type="Gene3D" id="3.30.230.10">
    <property type="match status" value="1"/>
</dbReference>
<dbReference type="InterPro" id="IPR001478">
    <property type="entry name" value="PDZ"/>
</dbReference>
<dbReference type="SUPFAM" id="SSF50156">
    <property type="entry name" value="PDZ domain-like"/>
    <property type="match status" value="1"/>
</dbReference>
<protein>
    <submittedName>
        <fullName evidence="2">PDZ domain-containing protein</fullName>
    </submittedName>
</protein>
<dbReference type="InterPro" id="IPR014721">
    <property type="entry name" value="Ribsml_uS5_D2-typ_fold_subgr"/>
</dbReference>
<organism evidence="2 3">
    <name type="scientific">Alkalicella caledoniensis</name>
    <dbReference type="NCBI Taxonomy" id="2731377"/>
    <lineage>
        <taxon>Bacteria</taxon>
        <taxon>Bacillati</taxon>
        <taxon>Bacillota</taxon>
        <taxon>Clostridia</taxon>
        <taxon>Eubacteriales</taxon>
        <taxon>Proteinivoracaceae</taxon>
        <taxon>Alkalicella</taxon>
    </lineage>
</organism>
<evidence type="ECO:0000313" key="3">
    <source>
        <dbReference type="Proteomes" id="UP000516160"/>
    </source>
</evidence>
<sequence>MMNMKQFNYIKTRKLTVFSIVFLILFLWFGFGYDTGNYVILPGEVVGFREFIEMEGHSALDEEIYILTYYQYKASPFFYIYSKVNPKVDLLPKESVVGHDMNVRDFYDVNNRILIDSQMKAKYVSFSFAGYAPEIKSEGVFVLDGLDSYSAYEILKQGDIISSIDGEEVFTNEDLREIIREKEIGSKVTMEVLRRNTSNYNARLEPITLEVPIGGTNTPQLGIWTINYNMEISTDINVKIKDSKLRGPSGGMMTTLGIYNNLVDEDLTKGYKIAGTGQINLDGTVGGIYGMKQKVYAAEREGVQILFCPEQNYEEAIAAATKVNIVPVSNFSEVVEYLNSLNKSDF</sequence>
<dbReference type="Proteomes" id="UP000516160">
    <property type="component" value="Chromosome"/>
</dbReference>
<dbReference type="EMBL" id="CP058559">
    <property type="protein sequence ID" value="QNO13498.1"/>
    <property type="molecule type" value="Genomic_DNA"/>
</dbReference>
<reference evidence="2 3" key="1">
    <citation type="submission" date="2020-07" db="EMBL/GenBank/DDBJ databases">
        <title>Alkalicella. sp. LB2 genome.</title>
        <authorList>
            <person name="Postec A."/>
            <person name="Quemeneur M."/>
        </authorList>
    </citation>
    <scope>NUCLEOTIDE SEQUENCE [LARGE SCALE GENOMIC DNA]</scope>
    <source>
        <strain evidence="2 3">LB2</strain>
    </source>
</reference>
<dbReference type="Pfam" id="PF13180">
    <property type="entry name" value="PDZ_2"/>
    <property type="match status" value="1"/>
</dbReference>
<dbReference type="RefSeq" id="WP_213167167.1">
    <property type="nucleotide sequence ID" value="NZ_CP058559.1"/>
</dbReference>
<dbReference type="SMART" id="SM00228">
    <property type="entry name" value="PDZ"/>
    <property type="match status" value="1"/>
</dbReference>
<dbReference type="PANTHER" id="PTHR10046">
    <property type="entry name" value="ATP DEPENDENT LON PROTEASE FAMILY MEMBER"/>
    <property type="match status" value="1"/>
</dbReference>
<dbReference type="SUPFAM" id="SSF54211">
    <property type="entry name" value="Ribosomal protein S5 domain 2-like"/>
    <property type="match status" value="1"/>
</dbReference>
<dbReference type="GO" id="GO:0006508">
    <property type="term" value="P:proteolysis"/>
    <property type="evidence" value="ECO:0007669"/>
    <property type="project" value="InterPro"/>
</dbReference>
<dbReference type="InterPro" id="IPR036034">
    <property type="entry name" value="PDZ_sf"/>
</dbReference>
<keyword evidence="3" id="KW-1185">Reference proteome</keyword>